<dbReference type="AlphaFoldDB" id="A0A7S2GHZ4"/>
<reference evidence="3" key="1">
    <citation type="submission" date="2021-01" db="EMBL/GenBank/DDBJ databases">
        <authorList>
            <person name="Corre E."/>
            <person name="Pelletier E."/>
            <person name="Niang G."/>
            <person name="Scheremetjew M."/>
            <person name="Finn R."/>
            <person name="Kale V."/>
            <person name="Holt S."/>
            <person name="Cochrane G."/>
            <person name="Meng A."/>
            <person name="Brown T."/>
            <person name="Cohen L."/>
        </authorList>
    </citation>
    <scope>NUCLEOTIDE SEQUENCE</scope>
    <source>
        <strain evidence="3">UTEX LB 985</strain>
    </source>
</reference>
<protein>
    <recommendedName>
        <fullName evidence="2">Band 7 domain-containing protein</fullName>
    </recommendedName>
</protein>
<comment type="similarity">
    <text evidence="1">Belongs to the band 7/mec-2 family.</text>
</comment>
<dbReference type="InterPro" id="IPR036013">
    <property type="entry name" value="Band_7/SPFH_dom_sf"/>
</dbReference>
<feature type="domain" description="Band 7" evidence="2">
    <location>
        <begin position="59"/>
        <end position="217"/>
    </location>
</feature>
<dbReference type="CDD" id="cd08829">
    <property type="entry name" value="SPFH_paraslipin"/>
    <property type="match status" value="1"/>
</dbReference>
<dbReference type="SUPFAM" id="SSF117892">
    <property type="entry name" value="Band 7/SPFH domain"/>
    <property type="match status" value="1"/>
</dbReference>
<dbReference type="EMBL" id="HBGU01030579">
    <property type="protein sequence ID" value="CAD9452694.1"/>
    <property type="molecule type" value="Transcribed_RNA"/>
</dbReference>
<evidence type="ECO:0000256" key="1">
    <source>
        <dbReference type="ARBA" id="ARBA00008164"/>
    </source>
</evidence>
<dbReference type="PRINTS" id="PR00721">
    <property type="entry name" value="STOMATIN"/>
</dbReference>
<dbReference type="GO" id="GO:0098552">
    <property type="term" value="C:side of membrane"/>
    <property type="evidence" value="ECO:0007669"/>
    <property type="project" value="UniProtKB-ARBA"/>
</dbReference>
<dbReference type="SMART" id="SM00244">
    <property type="entry name" value="PHB"/>
    <property type="match status" value="1"/>
</dbReference>
<sequence>MMLALSCVISVAFTPHPNLNRVGGPNPWHSSFARAGTPRAVAAVPLRLLAAGAVAAILPSIRIVSTAEVELVEKLGQYNRQLKPGFHLLLPFVERVSFKGTTREQVLDIPPKPAITSDNAPLSVDAVVYWRIIDPVKARYEVNELIVSLQNLVTTQLRSEVGKLTLDQTFSARQQINAALLDQLNGAADRWGIEVIRVELQSILPNAEILRSMELQMSAERKKRAEILASEGERTSQVNKAQGEADAVRLEAQAQAEAVELKAAHNRLADCAYLIDWQTD</sequence>
<evidence type="ECO:0000259" key="2">
    <source>
        <dbReference type="SMART" id="SM00244"/>
    </source>
</evidence>
<dbReference type="InterPro" id="IPR050710">
    <property type="entry name" value="Band7/mec-2_domain"/>
</dbReference>
<dbReference type="Gene3D" id="3.30.479.30">
    <property type="entry name" value="Band 7 domain"/>
    <property type="match status" value="1"/>
</dbReference>
<dbReference type="InterPro" id="IPR001107">
    <property type="entry name" value="Band_7"/>
</dbReference>
<dbReference type="GO" id="GO:0005886">
    <property type="term" value="C:plasma membrane"/>
    <property type="evidence" value="ECO:0007669"/>
    <property type="project" value="UniProtKB-ARBA"/>
</dbReference>
<proteinExistence type="inferred from homology"/>
<name>A0A7S2GHZ4_9EUKA</name>
<evidence type="ECO:0000313" key="3">
    <source>
        <dbReference type="EMBL" id="CAD9452694.1"/>
    </source>
</evidence>
<dbReference type="InterPro" id="IPR001972">
    <property type="entry name" value="Stomatin_HflK_fam"/>
</dbReference>
<dbReference type="Pfam" id="PF01145">
    <property type="entry name" value="Band_7"/>
    <property type="match status" value="1"/>
</dbReference>
<accession>A0A7S2GHZ4</accession>
<dbReference type="PANTHER" id="PTHR43327:SF10">
    <property type="entry name" value="STOMATIN-LIKE PROTEIN 2, MITOCHONDRIAL"/>
    <property type="match status" value="1"/>
</dbReference>
<gene>
    <name evidence="3" type="ORF">CBRE1094_LOCUS16707</name>
</gene>
<dbReference type="FunFam" id="3.30.479.30:FF:000004">
    <property type="entry name" value="Putative membrane protease family, stomatin"/>
    <property type="match status" value="1"/>
</dbReference>
<organism evidence="3">
    <name type="scientific">Haptolina brevifila</name>
    <dbReference type="NCBI Taxonomy" id="156173"/>
    <lineage>
        <taxon>Eukaryota</taxon>
        <taxon>Haptista</taxon>
        <taxon>Haptophyta</taxon>
        <taxon>Prymnesiophyceae</taxon>
        <taxon>Prymnesiales</taxon>
        <taxon>Prymnesiaceae</taxon>
        <taxon>Haptolina</taxon>
    </lineage>
</organism>
<dbReference type="PANTHER" id="PTHR43327">
    <property type="entry name" value="STOMATIN-LIKE PROTEIN 2, MITOCHONDRIAL"/>
    <property type="match status" value="1"/>
</dbReference>